<reference evidence="2 3" key="1">
    <citation type="journal article" date="2019" name="Genome Biol. Evol.">
        <title>Insights into the evolution of the New World diploid cottons (Gossypium, subgenus Houzingenia) based on genome sequencing.</title>
        <authorList>
            <person name="Grover C.E."/>
            <person name="Arick M.A. 2nd"/>
            <person name="Thrash A."/>
            <person name="Conover J.L."/>
            <person name="Sanders W.S."/>
            <person name="Peterson D.G."/>
            <person name="Frelichowski J.E."/>
            <person name="Scheffler J.A."/>
            <person name="Scheffler B.E."/>
            <person name="Wendel J.F."/>
        </authorList>
    </citation>
    <scope>NUCLEOTIDE SEQUENCE [LARGE SCALE GENOMIC DNA]</scope>
    <source>
        <strain evidence="2">8</strain>
        <tissue evidence="2">Leaf</tissue>
    </source>
</reference>
<name>A0A7J9EY74_9ROSI</name>
<proteinExistence type="predicted"/>
<feature type="domain" description="RNase H type-1" evidence="1">
    <location>
        <begin position="52"/>
        <end position="101"/>
    </location>
</feature>
<dbReference type="InterPro" id="IPR002156">
    <property type="entry name" value="RNaseH_domain"/>
</dbReference>
<dbReference type="GO" id="GO:0004523">
    <property type="term" value="F:RNA-DNA hybrid ribonuclease activity"/>
    <property type="evidence" value="ECO:0007669"/>
    <property type="project" value="InterPro"/>
</dbReference>
<dbReference type="Proteomes" id="UP000593568">
    <property type="component" value="Unassembled WGS sequence"/>
</dbReference>
<organism evidence="2 3">
    <name type="scientific">Gossypium trilobum</name>
    <dbReference type="NCBI Taxonomy" id="34281"/>
    <lineage>
        <taxon>Eukaryota</taxon>
        <taxon>Viridiplantae</taxon>
        <taxon>Streptophyta</taxon>
        <taxon>Embryophyta</taxon>
        <taxon>Tracheophyta</taxon>
        <taxon>Spermatophyta</taxon>
        <taxon>Magnoliopsida</taxon>
        <taxon>eudicotyledons</taxon>
        <taxon>Gunneridae</taxon>
        <taxon>Pentapetalae</taxon>
        <taxon>rosids</taxon>
        <taxon>malvids</taxon>
        <taxon>Malvales</taxon>
        <taxon>Malvaceae</taxon>
        <taxon>Malvoideae</taxon>
        <taxon>Gossypium</taxon>
    </lineage>
</organism>
<evidence type="ECO:0000313" key="3">
    <source>
        <dbReference type="Proteomes" id="UP000593568"/>
    </source>
</evidence>
<dbReference type="GO" id="GO:0003676">
    <property type="term" value="F:nucleic acid binding"/>
    <property type="evidence" value="ECO:0007669"/>
    <property type="project" value="InterPro"/>
</dbReference>
<keyword evidence="3" id="KW-1185">Reference proteome</keyword>
<protein>
    <recommendedName>
        <fullName evidence="1">RNase H type-1 domain-containing protein</fullName>
    </recommendedName>
</protein>
<dbReference type="AlphaFoldDB" id="A0A7J9EY74"/>
<comment type="caution">
    <text evidence="2">The sequence shown here is derived from an EMBL/GenBank/DDBJ whole genome shotgun (WGS) entry which is preliminary data.</text>
</comment>
<evidence type="ECO:0000313" key="2">
    <source>
        <dbReference type="EMBL" id="MBA0777986.1"/>
    </source>
</evidence>
<dbReference type="EMBL" id="JABEZW010000010">
    <property type="protein sequence ID" value="MBA0777986.1"/>
    <property type="molecule type" value="Genomic_DNA"/>
</dbReference>
<evidence type="ECO:0000259" key="1">
    <source>
        <dbReference type="Pfam" id="PF13456"/>
    </source>
</evidence>
<sequence>MKRGIGQDGFYGLCGHAAEDILHVIRDCPIAKEIWSRIIPVVKLNAFFSGGTCTILDTELWGILQGLEIALDRGFDNMFILSDNMETVQAIQVLQMPRFSHWLREANIS</sequence>
<gene>
    <name evidence="2" type="ORF">Gotri_005922</name>
</gene>
<accession>A0A7J9EY74</accession>
<dbReference type="Pfam" id="PF13456">
    <property type="entry name" value="RVT_3"/>
    <property type="match status" value="1"/>
</dbReference>